<evidence type="ECO:0000313" key="3">
    <source>
        <dbReference type="EMBL" id="TCI03901.1"/>
    </source>
</evidence>
<keyword evidence="4" id="KW-1185">Reference proteome</keyword>
<feature type="chain" id="PRO_5046053118" evidence="1">
    <location>
        <begin position="19"/>
        <end position="215"/>
    </location>
</feature>
<evidence type="ECO:0000259" key="2">
    <source>
        <dbReference type="Pfam" id="PF07589"/>
    </source>
</evidence>
<dbReference type="NCBIfam" id="TIGR02595">
    <property type="entry name" value="PEP_CTERM"/>
    <property type="match status" value="1"/>
</dbReference>
<protein>
    <submittedName>
        <fullName evidence="3">PEP-CTERM sorting domain-containing protein</fullName>
    </submittedName>
</protein>
<organism evidence="3 4">
    <name type="scientific">Corallincola luteus</name>
    <dbReference type="NCBI Taxonomy" id="1775177"/>
    <lineage>
        <taxon>Bacteria</taxon>
        <taxon>Pseudomonadati</taxon>
        <taxon>Pseudomonadota</taxon>
        <taxon>Gammaproteobacteria</taxon>
        <taxon>Alteromonadales</taxon>
        <taxon>Psychromonadaceae</taxon>
        <taxon>Corallincola</taxon>
    </lineage>
</organism>
<dbReference type="Proteomes" id="UP000292554">
    <property type="component" value="Unassembled WGS sequence"/>
</dbReference>
<accession>A0ABY2ALR9</accession>
<comment type="caution">
    <text evidence="3">The sequence shown here is derived from an EMBL/GenBank/DDBJ whole genome shotgun (WGS) entry which is preliminary data.</text>
</comment>
<keyword evidence="1" id="KW-0732">Signal</keyword>
<gene>
    <name evidence="3" type="ORF">EZV61_06820</name>
</gene>
<feature type="domain" description="Ice-binding protein C-terminal" evidence="2">
    <location>
        <begin position="191"/>
        <end position="213"/>
    </location>
</feature>
<reference evidence="3 4" key="1">
    <citation type="submission" date="2019-02" db="EMBL/GenBank/DDBJ databases">
        <title>Corallincola luteus sp. nov., a marine bacterium isolated from surface sediment of Bohai Sea in China.</title>
        <authorList>
            <person name="Ren Q."/>
        </authorList>
    </citation>
    <scope>NUCLEOTIDE SEQUENCE [LARGE SCALE GENOMIC DNA]</scope>
    <source>
        <strain evidence="3 4">DASS28</strain>
    </source>
</reference>
<evidence type="ECO:0000313" key="4">
    <source>
        <dbReference type="Proteomes" id="UP000292554"/>
    </source>
</evidence>
<dbReference type="InterPro" id="IPR013424">
    <property type="entry name" value="Ice-binding_C"/>
</dbReference>
<proteinExistence type="predicted"/>
<feature type="signal peptide" evidence="1">
    <location>
        <begin position="1"/>
        <end position="18"/>
    </location>
</feature>
<evidence type="ECO:0000256" key="1">
    <source>
        <dbReference type="SAM" id="SignalP"/>
    </source>
</evidence>
<dbReference type="RefSeq" id="WP_131414755.1">
    <property type="nucleotide sequence ID" value="NZ_SJXE01000002.1"/>
</dbReference>
<dbReference type="Pfam" id="PF07589">
    <property type="entry name" value="PEP-CTERM"/>
    <property type="match status" value="1"/>
</dbReference>
<name>A0ABY2ALR9_9GAMM</name>
<sequence>MKIYLAFAALLFSGVATAAPMIPADLNGIEESGDSLFTLTDFDATLDDSGFEMTFLAGQNNTFDHAFGLYHYDTVNHVVASTLQIFDSTAEVGDESNVVWDIAGEQALSTFGAIDLSLAEGYAFGLWFQSDAEVYYSQKMFNDGEVDHFGFYWETNPFIDANLYVFAADDGVHNNLDQIQMAINDVTPHLAVPEPMTVGLLGLGLLGMSRVRRRG</sequence>
<dbReference type="EMBL" id="SJXE01000002">
    <property type="protein sequence ID" value="TCI03901.1"/>
    <property type="molecule type" value="Genomic_DNA"/>
</dbReference>